<organism evidence="1 2">
    <name type="scientific">Pleuronectes platessa</name>
    <name type="common">European plaice</name>
    <dbReference type="NCBI Taxonomy" id="8262"/>
    <lineage>
        <taxon>Eukaryota</taxon>
        <taxon>Metazoa</taxon>
        <taxon>Chordata</taxon>
        <taxon>Craniata</taxon>
        <taxon>Vertebrata</taxon>
        <taxon>Euteleostomi</taxon>
        <taxon>Actinopterygii</taxon>
        <taxon>Neopterygii</taxon>
        <taxon>Teleostei</taxon>
        <taxon>Neoteleostei</taxon>
        <taxon>Acanthomorphata</taxon>
        <taxon>Carangaria</taxon>
        <taxon>Pleuronectiformes</taxon>
        <taxon>Pleuronectoidei</taxon>
        <taxon>Pleuronectidae</taxon>
        <taxon>Pleuronectes</taxon>
    </lineage>
</organism>
<keyword evidence="2" id="KW-1185">Reference proteome</keyword>
<comment type="caution">
    <text evidence="1">The sequence shown here is derived from an EMBL/GenBank/DDBJ whole genome shotgun (WGS) entry which is preliminary data.</text>
</comment>
<name>A0A9N7UNT3_PLEPL</name>
<dbReference type="Proteomes" id="UP001153269">
    <property type="component" value="Unassembled WGS sequence"/>
</dbReference>
<evidence type="ECO:0000313" key="1">
    <source>
        <dbReference type="EMBL" id="CAB1433709.1"/>
    </source>
</evidence>
<gene>
    <name evidence="1" type="ORF">PLEPLA_LOCUS21800</name>
</gene>
<dbReference type="AlphaFoldDB" id="A0A9N7UNT3"/>
<sequence length="141" mass="14813">MALWLGPLRVRLFGGAVHTASYILSPGALRNCDSCDDYSGCRIVTCSHACESDYGLRLPAVHGAALGVAASCRTLRLHGCSMCTAHVAYLGLGSVLVGDDSHSASFVPATTNRYTRCAHRCHAATVLADRGCWGSGVVFVI</sequence>
<dbReference type="EMBL" id="CADEAL010001589">
    <property type="protein sequence ID" value="CAB1433709.1"/>
    <property type="molecule type" value="Genomic_DNA"/>
</dbReference>
<accession>A0A9N7UNT3</accession>
<proteinExistence type="predicted"/>
<evidence type="ECO:0000313" key="2">
    <source>
        <dbReference type="Proteomes" id="UP001153269"/>
    </source>
</evidence>
<reference evidence="1" key="1">
    <citation type="submission" date="2020-03" db="EMBL/GenBank/DDBJ databases">
        <authorList>
            <person name="Weist P."/>
        </authorList>
    </citation>
    <scope>NUCLEOTIDE SEQUENCE</scope>
</reference>
<protein>
    <submittedName>
        <fullName evidence="1">Uncharacterized protein</fullName>
    </submittedName>
</protein>